<evidence type="ECO:0000256" key="1">
    <source>
        <dbReference type="ARBA" id="ARBA00004651"/>
    </source>
</evidence>
<gene>
    <name evidence="12" type="ORF">JF76_11600</name>
</gene>
<dbReference type="SUPFAM" id="SSF52540">
    <property type="entry name" value="P-loop containing nucleoside triphosphate hydrolases"/>
    <property type="match status" value="1"/>
</dbReference>
<dbReference type="Gene3D" id="3.40.50.300">
    <property type="entry name" value="P-loop containing nucleotide triphosphate hydrolases"/>
    <property type="match status" value="1"/>
</dbReference>
<dbReference type="SUPFAM" id="SSF90123">
    <property type="entry name" value="ABC transporter transmembrane region"/>
    <property type="match status" value="1"/>
</dbReference>
<keyword evidence="7 9" id="KW-1133">Transmembrane helix</keyword>
<dbReference type="FunFam" id="3.40.50.300:FF:000221">
    <property type="entry name" value="Multidrug ABC transporter ATP-binding protein"/>
    <property type="match status" value="1"/>
</dbReference>
<keyword evidence="6" id="KW-0067">ATP-binding</keyword>
<evidence type="ECO:0000313" key="12">
    <source>
        <dbReference type="EMBL" id="KJY55075.1"/>
    </source>
</evidence>
<dbReference type="InterPro" id="IPR003593">
    <property type="entry name" value="AAA+_ATPase"/>
</dbReference>
<dbReference type="InterPro" id="IPR027417">
    <property type="entry name" value="P-loop_NTPase"/>
</dbReference>
<feature type="transmembrane region" description="Helical" evidence="9">
    <location>
        <begin position="280"/>
        <end position="301"/>
    </location>
</feature>
<dbReference type="HOGENOM" id="CLU_000604_84_4_9"/>
<dbReference type="PROSITE" id="PS50893">
    <property type="entry name" value="ABC_TRANSPORTER_2"/>
    <property type="match status" value="1"/>
</dbReference>
<dbReference type="InterPro" id="IPR011527">
    <property type="entry name" value="ABC1_TM_dom"/>
</dbReference>
<evidence type="ECO:0000256" key="7">
    <source>
        <dbReference type="ARBA" id="ARBA00022989"/>
    </source>
</evidence>
<dbReference type="PROSITE" id="PS00211">
    <property type="entry name" value="ABC_TRANSPORTER_1"/>
    <property type="match status" value="1"/>
</dbReference>
<dbReference type="PANTHER" id="PTHR43394">
    <property type="entry name" value="ATP-DEPENDENT PERMEASE MDL1, MITOCHONDRIAL"/>
    <property type="match status" value="1"/>
</dbReference>
<evidence type="ECO:0000259" key="10">
    <source>
        <dbReference type="PROSITE" id="PS50893"/>
    </source>
</evidence>
<feature type="domain" description="ABC transmembrane type-1" evidence="11">
    <location>
        <begin position="19"/>
        <end position="303"/>
    </location>
</feature>
<evidence type="ECO:0000256" key="3">
    <source>
        <dbReference type="ARBA" id="ARBA00022475"/>
    </source>
</evidence>
<evidence type="ECO:0000256" key="2">
    <source>
        <dbReference type="ARBA" id="ARBA00022448"/>
    </source>
</evidence>
<proteinExistence type="predicted"/>
<evidence type="ECO:0000313" key="13">
    <source>
        <dbReference type="Proteomes" id="UP000033533"/>
    </source>
</evidence>
<dbReference type="PANTHER" id="PTHR43394:SF1">
    <property type="entry name" value="ATP-BINDING CASSETTE SUB-FAMILY B MEMBER 10, MITOCHONDRIAL"/>
    <property type="match status" value="1"/>
</dbReference>
<reference evidence="12 13" key="1">
    <citation type="submission" date="2014-12" db="EMBL/GenBank/DDBJ databases">
        <title>Comparative genomics of the lactic acid bacteria isolated from the honey bee gut.</title>
        <authorList>
            <person name="Ellegaard K.M."/>
            <person name="Tamarit D."/>
            <person name="Javelind E."/>
            <person name="Olofsson T."/>
            <person name="Andersson S.G."/>
            <person name="Vasquez A."/>
        </authorList>
    </citation>
    <scope>NUCLEOTIDE SEQUENCE [LARGE SCALE GENOMIC DNA]</scope>
    <source>
        <strain evidence="12 13">Biut2</strain>
    </source>
</reference>
<comment type="caution">
    <text evidence="12">The sequence shown here is derived from an EMBL/GenBank/DDBJ whole genome shotgun (WGS) entry which is preliminary data.</text>
</comment>
<protein>
    <submittedName>
        <fullName evidence="12">Xenobiotic-transporting ATPase</fullName>
    </submittedName>
</protein>
<comment type="subcellular location">
    <subcellularLocation>
        <location evidence="1">Cell membrane</location>
        <topology evidence="1">Multi-pass membrane protein</topology>
    </subcellularLocation>
</comment>
<evidence type="ECO:0000256" key="8">
    <source>
        <dbReference type="ARBA" id="ARBA00023136"/>
    </source>
</evidence>
<sequence length="588" mass="66183">MGIFFKLGWFFKKEKKRYLIGITFLALTSVVNLVPPRILGLMADQLDEGHISWQEYGLLILAIVLAALLLYGFRYFWRSQIWGGAAELELQLRSKLFRQFMAMDRTFYQRHRTGDLMAHATNDVSAVQEVAGEGVLTLVDSLIMSVSTMVAMIAFVDWRLTLVALLPLPFLAWGAWKLGDRLHDAFDKSQAAFSRLNNKTQESVSGIKVLKTFGQGREDTAAFDQMIDDTIKINKKVFKWDSMFDPLGTFLIGLTYTITIIYGGMLVFNKALTIGQLVSFIAYIGNMVWPMFAIGYLFNILERGSASYDRIEKLLEEKSEITDKYADQKLSAKDIAGDLIYHVKYFAYPDEPKVQVLNNIDFTLKTGQTLGLVGKVGAGKTTIIQLLLREFDKYDGHITLNGHDIREIPLNVLLRQISYVPQDNYLFSTSIQKNIAFSKADSNESAIVSAAKKSDLHNDILQMPGGYNTLVGENGVSLSGGQKQRMSIARALLKQSQILVLDDALSAVDARTEMAILRSLRKERKGKTTLIATHRLTSVMNADLILVLKNGRIVERGTHDQLLKLNGWYADMWQRQELEDKVGDSNGR</sequence>
<dbReference type="InterPro" id="IPR017871">
    <property type="entry name" value="ABC_transporter-like_CS"/>
</dbReference>
<evidence type="ECO:0000256" key="6">
    <source>
        <dbReference type="ARBA" id="ARBA00022840"/>
    </source>
</evidence>
<organism evidence="12 13">
    <name type="scientific">Lactobacillus kullabergensis</name>
    <dbReference type="NCBI Taxonomy" id="1218493"/>
    <lineage>
        <taxon>Bacteria</taxon>
        <taxon>Bacillati</taxon>
        <taxon>Bacillota</taxon>
        <taxon>Bacilli</taxon>
        <taxon>Lactobacillales</taxon>
        <taxon>Lactobacillaceae</taxon>
        <taxon>Lactobacillus</taxon>
    </lineage>
</organism>
<dbReference type="AlphaFoldDB" id="A0A0F4L8Z4"/>
<evidence type="ECO:0000259" key="11">
    <source>
        <dbReference type="PROSITE" id="PS50929"/>
    </source>
</evidence>
<dbReference type="SMART" id="SM00382">
    <property type="entry name" value="AAA"/>
    <property type="match status" value="1"/>
</dbReference>
<dbReference type="InterPro" id="IPR003439">
    <property type="entry name" value="ABC_transporter-like_ATP-bd"/>
</dbReference>
<dbReference type="FunFam" id="1.20.1560.10:FF:000011">
    <property type="entry name" value="Multidrug ABC transporter ATP-binding protein"/>
    <property type="match status" value="1"/>
</dbReference>
<feature type="domain" description="ABC transporter" evidence="10">
    <location>
        <begin position="340"/>
        <end position="575"/>
    </location>
</feature>
<dbReference type="Gene3D" id="1.20.1560.10">
    <property type="entry name" value="ABC transporter type 1, transmembrane domain"/>
    <property type="match status" value="1"/>
</dbReference>
<dbReference type="Proteomes" id="UP000033533">
    <property type="component" value="Unassembled WGS sequence"/>
</dbReference>
<dbReference type="Pfam" id="PF00005">
    <property type="entry name" value="ABC_tran"/>
    <property type="match status" value="1"/>
</dbReference>
<evidence type="ECO:0000256" key="4">
    <source>
        <dbReference type="ARBA" id="ARBA00022692"/>
    </source>
</evidence>
<dbReference type="OrthoDB" id="9770415at2"/>
<dbReference type="PROSITE" id="PS50929">
    <property type="entry name" value="ABC_TM1F"/>
    <property type="match status" value="1"/>
</dbReference>
<keyword evidence="2" id="KW-0813">Transport</keyword>
<dbReference type="CDD" id="cd18541">
    <property type="entry name" value="ABC_6TM_TmrB_like"/>
    <property type="match status" value="1"/>
</dbReference>
<dbReference type="GO" id="GO:0005886">
    <property type="term" value="C:plasma membrane"/>
    <property type="evidence" value="ECO:0007669"/>
    <property type="project" value="UniProtKB-SubCell"/>
</dbReference>
<keyword evidence="4 9" id="KW-0812">Transmembrane</keyword>
<dbReference type="RefSeq" id="WP_045928228.1">
    <property type="nucleotide sequence ID" value="NZ_JBHSZS010000010.1"/>
</dbReference>
<dbReference type="InterPro" id="IPR036640">
    <property type="entry name" value="ABC1_TM_sf"/>
</dbReference>
<dbReference type="InterPro" id="IPR039421">
    <property type="entry name" value="Type_1_exporter"/>
</dbReference>
<dbReference type="PATRIC" id="fig|1218493.3.peg.1218"/>
<feature type="transmembrane region" description="Helical" evidence="9">
    <location>
        <begin position="56"/>
        <end position="77"/>
    </location>
</feature>
<feature type="transmembrane region" description="Helical" evidence="9">
    <location>
        <begin position="247"/>
        <end position="268"/>
    </location>
</feature>
<evidence type="ECO:0000256" key="5">
    <source>
        <dbReference type="ARBA" id="ARBA00022741"/>
    </source>
</evidence>
<dbReference type="Pfam" id="PF00664">
    <property type="entry name" value="ABC_membrane"/>
    <property type="match status" value="1"/>
</dbReference>
<dbReference type="GO" id="GO:0016887">
    <property type="term" value="F:ATP hydrolysis activity"/>
    <property type="evidence" value="ECO:0007669"/>
    <property type="project" value="InterPro"/>
</dbReference>
<evidence type="ECO:0000256" key="9">
    <source>
        <dbReference type="SAM" id="Phobius"/>
    </source>
</evidence>
<dbReference type="EMBL" id="JXBY01000020">
    <property type="protein sequence ID" value="KJY55075.1"/>
    <property type="molecule type" value="Genomic_DNA"/>
</dbReference>
<dbReference type="STRING" id="1218493.JF76_11600"/>
<accession>A0A0F4L8Z4</accession>
<keyword evidence="8 9" id="KW-0472">Membrane</keyword>
<name>A0A0F4L8Z4_9LACO</name>
<keyword evidence="5" id="KW-0547">Nucleotide-binding</keyword>
<dbReference type="GO" id="GO:0015421">
    <property type="term" value="F:ABC-type oligopeptide transporter activity"/>
    <property type="evidence" value="ECO:0007669"/>
    <property type="project" value="TreeGrafter"/>
</dbReference>
<dbReference type="GO" id="GO:0005524">
    <property type="term" value="F:ATP binding"/>
    <property type="evidence" value="ECO:0007669"/>
    <property type="project" value="UniProtKB-KW"/>
</dbReference>
<keyword evidence="3" id="KW-1003">Cell membrane</keyword>
<feature type="transmembrane region" description="Helical" evidence="9">
    <location>
        <begin position="162"/>
        <end position="179"/>
    </location>
</feature>